<keyword evidence="3" id="KW-1185">Reference proteome</keyword>
<organism evidence="2 3">
    <name type="scientific">Paspalum notatum var. saurae</name>
    <dbReference type="NCBI Taxonomy" id="547442"/>
    <lineage>
        <taxon>Eukaryota</taxon>
        <taxon>Viridiplantae</taxon>
        <taxon>Streptophyta</taxon>
        <taxon>Embryophyta</taxon>
        <taxon>Tracheophyta</taxon>
        <taxon>Spermatophyta</taxon>
        <taxon>Magnoliopsida</taxon>
        <taxon>Liliopsida</taxon>
        <taxon>Poales</taxon>
        <taxon>Poaceae</taxon>
        <taxon>PACMAD clade</taxon>
        <taxon>Panicoideae</taxon>
        <taxon>Andropogonodae</taxon>
        <taxon>Paspaleae</taxon>
        <taxon>Paspalinae</taxon>
        <taxon>Paspalum</taxon>
    </lineage>
</organism>
<dbReference type="EMBL" id="CP144746">
    <property type="protein sequence ID" value="WVZ56093.1"/>
    <property type="molecule type" value="Genomic_DNA"/>
</dbReference>
<sequence>MATSPLALATNRSLPLSANRAPPTPRGPPHLRRAPAIAPPQAGSAMATAGPVSSGQIHLHGASARRLQAVRRHGAPSSRLRSLPAALPADSTALLARPCLPADLGAVGLLLCYDVDPDRLLPHRRLGAGAAGQIATEADRQCSAKQCMNTFIWTFQ</sequence>
<protein>
    <submittedName>
        <fullName evidence="2">Uncharacterized protein</fullName>
    </submittedName>
</protein>
<dbReference type="AlphaFoldDB" id="A0AAQ3SGD9"/>
<evidence type="ECO:0000256" key="1">
    <source>
        <dbReference type="SAM" id="MobiDB-lite"/>
    </source>
</evidence>
<accession>A0AAQ3SGD9</accession>
<evidence type="ECO:0000313" key="2">
    <source>
        <dbReference type="EMBL" id="WVZ56093.1"/>
    </source>
</evidence>
<evidence type="ECO:0000313" key="3">
    <source>
        <dbReference type="Proteomes" id="UP001341281"/>
    </source>
</evidence>
<name>A0AAQ3SGD9_PASNO</name>
<reference evidence="2 3" key="1">
    <citation type="submission" date="2024-02" db="EMBL/GenBank/DDBJ databases">
        <title>High-quality chromosome-scale genome assembly of Pensacola bahiagrass (Paspalum notatum Flugge var. saurae).</title>
        <authorList>
            <person name="Vega J.M."/>
            <person name="Podio M."/>
            <person name="Orjuela J."/>
            <person name="Siena L.A."/>
            <person name="Pessino S.C."/>
            <person name="Combes M.C."/>
            <person name="Mariac C."/>
            <person name="Albertini E."/>
            <person name="Pupilli F."/>
            <person name="Ortiz J.P.A."/>
            <person name="Leblanc O."/>
        </authorList>
    </citation>
    <scope>NUCLEOTIDE SEQUENCE [LARGE SCALE GENOMIC DNA]</scope>
    <source>
        <strain evidence="2">R1</strain>
        <tissue evidence="2">Leaf</tissue>
    </source>
</reference>
<gene>
    <name evidence="2" type="ORF">U9M48_006673</name>
</gene>
<feature type="region of interest" description="Disordered" evidence="1">
    <location>
        <begin position="1"/>
        <end position="56"/>
    </location>
</feature>
<dbReference type="Proteomes" id="UP001341281">
    <property type="component" value="Chromosome 02"/>
</dbReference>
<proteinExistence type="predicted"/>